<dbReference type="EMBL" id="KZ305020">
    <property type="protein sequence ID" value="PIA60747.1"/>
    <property type="molecule type" value="Genomic_DNA"/>
</dbReference>
<proteinExistence type="predicted"/>
<sequence>MKTERVVSPGICSFFTTPLFPSLPFWFIKLIDKCISPEREENGTAQVFYHNYSLLKGCKSVTHELETFFFLRFLDIPPI</sequence>
<evidence type="ECO:0000313" key="1">
    <source>
        <dbReference type="EMBL" id="PIA60747.1"/>
    </source>
</evidence>
<organism evidence="1 2">
    <name type="scientific">Aquilegia coerulea</name>
    <name type="common">Rocky mountain columbine</name>
    <dbReference type="NCBI Taxonomy" id="218851"/>
    <lineage>
        <taxon>Eukaryota</taxon>
        <taxon>Viridiplantae</taxon>
        <taxon>Streptophyta</taxon>
        <taxon>Embryophyta</taxon>
        <taxon>Tracheophyta</taxon>
        <taxon>Spermatophyta</taxon>
        <taxon>Magnoliopsida</taxon>
        <taxon>Ranunculales</taxon>
        <taxon>Ranunculaceae</taxon>
        <taxon>Thalictroideae</taxon>
        <taxon>Aquilegia</taxon>
    </lineage>
</organism>
<dbReference type="InParanoid" id="A0A2G5EYM7"/>
<dbReference type="Proteomes" id="UP000230069">
    <property type="component" value="Unassembled WGS sequence"/>
</dbReference>
<name>A0A2G5EYM7_AQUCA</name>
<gene>
    <name evidence="1" type="ORF">AQUCO_00300334v1</name>
</gene>
<evidence type="ECO:0000313" key="2">
    <source>
        <dbReference type="Proteomes" id="UP000230069"/>
    </source>
</evidence>
<dbReference type="AlphaFoldDB" id="A0A2G5EYM7"/>
<protein>
    <submittedName>
        <fullName evidence="1">Uncharacterized protein</fullName>
    </submittedName>
</protein>
<accession>A0A2G5EYM7</accession>
<keyword evidence="2" id="KW-1185">Reference proteome</keyword>
<reference evidence="1 2" key="1">
    <citation type="submission" date="2017-09" db="EMBL/GenBank/DDBJ databases">
        <title>WGS assembly of Aquilegia coerulea Goldsmith.</title>
        <authorList>
            <person name="Hodges S."/>
            <person name="Kramer E."/>
            <person name="Nordborg M."/>
            <person name="Tomkins J."/>
            <person name="Borevitz J."/>
            <person name="Derieg N."/>
            <person name="Yan J."/>
            <person name="Mihaltcheva S."/>
            <person name="Hayes R.D."/>
            <person name="Rokhsar D."/>
        </authorList>
    </citation>
    <scope>NUCLEOTIDE SEQUENCE [LARGE SCALE GENOMIC DNA]</scope>
    <source>
        <strain evidence="2">cv. Goldsmith</strain>
    </source>
</reference>